<keyword evidence="2" id="KW-1185">Reference proteome</keyword>
<evidence type="ECO:0000313" key="2">
    <source>
        <dbReference type="Proteomes" id="UP000619479"/>
    </source>
</evidence>
<sequence>MTDAAADSSLMGAREIAVRMGLSRQRIQQLAERPDFPAPVASLRMGRVWRTTEIESWLRTYRDPGERR</sequence>
<proteinExistence type="predicted"/>
<dbReference type="EMBL" id="BOMH01000041">
    <property type="protein sequence ID" value="GID67675.1"/>
    <property type="molecule type" value="Genomic_DNA"/>
</dbReference>
<name>A0A919ITC7_9ACTN</name>
<protein>
    <recommendedName>
        <fullName evidence="3">DNA-binding protein</fullName>
    </recommendedName>
</protein>
<dbReference type="RefSeq" id="WP_239175252.1">
    <property type="nucleotide sequence ID" value="NZ_BAAAUC010000045.1"/>
</dbReference>
<accession>A0A919ITC7</accession>
<reference evidence="1" key="1">
    <citation type="submission" date="2021-01" db="EMBL/GenBank/DDBJ databases">
        <title>Whole genome shotgun sequence of Actinoplanes cyaneus NBRC 14990.</title>
        <authorList>
            <person name="Komaki H."/>
            <person name="Tamura T."/>
        </authorList>
    </citation>
    <scope>NUCLEOTIDE SEQUENCE</scope>
    <source>
        <strain evidence="1">NBRC 14990</strain>
    </source>
</reference>
<dbReference type="AlphaFoldDB" id="A0A919ITC7"/>
<comment type="caution">
    <text evidence="1">The sequence shown here is derived from an EMBL/GenBank/DDBJ whole genome shotgun (WGS) entry which is preliminary data.</text>
</comment>
<gene>
    <name evidence="1" type="ORF">Acy02nite_55560</name>
</gene>
<evidence type="ECO:0008006" key="3">
    <source>
        <dbReference type="Google" id="ProtNLM"/>
    </source>
</evidence>
<dbReference type="Proteomes" id="UP000619479">
    <property type="component" value="Unassembled WGS sequence"/>
</dbReference>
<organism evidence="1 2">
    <name type="scientific">Actinoplanes cyaneus</name>
    <dbReference type="NCBI Taxonomy" id="52696"/>
    <lineage>
        <taxon>Bacteria</taxon>
        <taxon>Bacillati</taxon>
        <taxon>Actinomycetota</taxon>
        <taxon>Actinomycetes</taxon>
        <taxon>Micromonosporales</taxon>
        <taxon>Micromonosporaceae</taxon>
        <taxon>Actinoplanes</taxon>
    </lineage>
</organism>
<evidence type="ECO:0000313" key="1">
    <source>
        <dbReference type="EMBL" id="GID67675.1"/>
    </source>
</evidence>